<evidence type="ECO:0000256" key="2">
    <source>
        <dbReference type="PROSITE-ProRule" id="PRU00124"/>
    </source>
</evidence>
<reference evidence="5" key="1">
    <citation type="journal article" date="2020" name="Nat. Ecol. Evol.">
        <title>Deeply conserved synteny resolves early events in vertebrate evolution.</title>
        <authorList>
            <person name="Simakov O."/>
            <person name="Marletaz F."/>
            <person name="Yue J.X."/>
            <person name="O'Connell B."/>
            <person name="Jenkins J."/>
            <person name="Brandt A."/>
            <person name="Calef R."/>
            <person name="Tung C.H."/>
            <person name="Huang T.K."/>
            <person name="Schmutz J."/>
            <person name="Satoh N."/>
            <person name="Yu J.K."/>
            <person name="Putnam N.H."/>
            <person name="Green R.E."/>
            <person name="Rokhsar D.S."/>
        </authorList>
    </citation>
    <scope>NUCLEOTIDE SEQUENCE [LARGE SCALE GENOMIC DNA]</scope>
    <source>
        <strain evidence="5">S238N-H82</strain>
    </source>
</reference>
<proteinExistence type="predicted"/>
<feature type="disulfide bond" evidence="2">
    <location>
        <begin position="55"/>
        <end position="70"/>
    </location>
</feature>
<dbReference type="InterPro" id="IPR036055">
    <property type="entry name" value="LDL_receptor-like_sf"/>
</dbReference>
<feature type="domain" description="CUB" evidence="3">
    <location>
        <begin position="412"/>
        <end position="532"/>
    </location>
</feature>
<dbReference type="InterPro" id="IPR002172">
    <property type="entry name" value="LDrepeatLR_classA_rpt"/>
</dbReference>
<dbReference type="SUPFAM" id="SSF49785">
    <property type="entry name" value="Galactose-binding domain-like"/>
    <property type="match status" value="1"/>
</dbReference>
<gene>
    <name evidence="6" type="primary">LOC118406498</name>
</gene>
<dbReference type="PROSITE" id="PS01180">
    <property type="entry name" value="CUB"/>
    <property type="match status" value="1"/>
</dbReference>
<dbReference type="PANTHER" id="PTHR23250:SF1">
    <property type="entry name" value="TECTONIN BETA-PROPELLER REPEAT-CONTAINING PROTEIN 1"/>
    <property type="match status" value="1"/>
</dbReference>
<reference evidence="6" key="2">
    <citation type="submission" date="2025-08" db="UniProtKB">
        <authorList>
            <consortium name="RefSeq"/>
        </authorList>
    </citation>
    <scope>IDENTIFICATION</scope>
    <source>
        <strain evidence="6">S238N-H82</strain>
        <tissue evidence="6">Testes</tissue>
    </source>
</reference>
<dbReference type="Gene3D" id="2.60.120.290">
    <property type="entry name" value="Spermadhesin, CUB domain"/>
    <property type="match status" value="1"/>
</dbReference>
<dbReference type="CDD" id="cd00041">
    <property type="entry name" value="CUB"/>
    <property type="match status" value="1"/>
</dbReference>
<dbReference type="FunFam" id="3.10.100.10:FF:000202">
    <property type="entry name" value="Uncharacterized protein"/>
    <property type="match status" value="1"/>
</dbReference>
<feature type="domain" description="C-type lectin" evidence="4">
    <location>
        <begin position="548"/>
        <end position="613"/>
    </location>
</feature>
<dbReference type="PROSITE" id="PS50068">
    <property type="entry name" value="LDLRA_2"/>
    <property type="match status" value="1"/>
</dbReference>
<dbReference type="AlphaFoldDB" id="A0A9J7HQ76"/>
<dbReference type="InterPro" id="IPR001304">
    <property type="entry name" value="C-type_lectin-like"/>
</dbReference>
<dbReference type="FunFam" id="2.60.120.290:FF:000076">
    <property type="entry name" value="Complement C1r subcomponent like"/>
    <property type="match status" value="1"/>
</dbReference>
<dbReference type="CDD" id="cd00112">
    <property type="entry name" value="LDLa"/>
    <property type="match status" value="1"/>
</dbReference>
<dbReference type="GeneID" id="118406498"/>
<evidence type="ECO:0000313" key="5">
    <source>
        <dbReference type="Proteomes" id="UP000001554"/>
    </source>
</evidence>
<dbReference type="SMART" id="SM00192">
    <property type="entry name" value="LDLa"/>
    <property type="match status" value="1"/>
</dbReference>
<keyword evidence="5" id="KW-1185">Reference proteome</keyword>
<dbReference type="PANTHER" id="PTHR23250">
    <property type="entry name" value="DYSFERLIN-RELATED"/>
    <property type="match status" value="1"/>
</dbReference>
<dbReference type="InterPro" id="IPR000859">
    <property type="entry name" value="CUB_dom"/>
</dbReference>
<dbReference type="SMART" id="SM00042">
    <property type="entry name" value="CUB"/>
    <property type="match status" value="1"/>
</dbReference>
<dbReference type="Pfam" id="PF00059">
    <property type="entry name" value="Lectin_C"/>
    <property type="match status" value="2"/>
</dbReference>
<protein>
    <submittedName>
        <fullName evidence="6">Uncharacterized protein LOC118406498</fullName>
    </submittedName>
</protein>
<dbReference type="Gene3D" id="3.10.100.10">
    <property type="entry name" value="Mannose-Binding Protein A, subunit A"/>
    <property type="match status" value="1"/>
</dbReference>
<dbReference type="Gene3D" id="2.60.120.260">
    <property type="entry name" value="Galactose-binding domain-like"/>
    <property type="match status" value="1"/>
</dbReference>
<dbReference type="SMART" id="SM00034">
    <property type="entry name" value="CLECT"/>
    <property type="match status" value="2"/>
</dbReference>
<dbReference type="Pfam" id="PF00431">
    <property type="entry name" value="CUB"/>
    <property type="match status" value="1"/>
</dbReference>
<evidence type="ECO:0000259" key="4">
    <source>
        <dbReference type="PROSITE" id="PS50041"/>
    </source>
</evidence>
<dbReference type="SUPFAM" id="SSF56436">
    <property type="entry name" value="C-type lectin-like"/>
    <property type="match status" value="2"/>
</dbReference>
<dbReference type="CDD" id="cd00037">
    <property type="entry name" value="CLECT"/>
    <property type="match status" value="2"/>
</dbReference>
<keyword evidence="1 2" id="KW-1015">Disulfide bond</keyword>
<dbReference type="RefSeq" id="XP_035662450.1">
    <property type="nucleotide sequence ID" value="XM_035806557.1"/>
</dbReference>
<evidence type="ECO:0000256" key="1">
    <source>
        <dbReference type="ARBA" id="ARBA00023157"/>
    </source>
</evidence>
<name>A0A9J7HQ76_BRAFL</name>
<accession>A0A9J7HQ76</accession>
<dbReference type="KEGG" id="bfo:118406498"/>
<dbReference type="InterPro" id="IPR016187">
    <property type="entry name" value="CTDL_fold"/>
</dbReference>
<dbReference type="SUPFAM" id="SSF49854">
    <property type="entry name" value="Spermadhesin, CUB domain"/>
    <property type="match status" value="1"/>
</dbReference>
<dbReference type="SUPFAM" id="SSF57424">
    <property type="entry name" value="LDL receptor-like module"/>
    <property type="match status" value="1"/>
</dbReference>
<dbReference type="InterPro" id="IPR035914">
    <property type="entry name" value="Sperma_CUB_dom_sf"/>
</dbReference>
<evidence type="ECO:0000313" key="6">
    <source>
        <dbReference type="RefSeq" id="XP_035662450.1"/>
    </source>
</evidence>
<dbReference type="Gene3D" id="4.10.400.10">
    <property type="entry name" value="Low-density Lipoprotein Receptor"/>
    <property type="match status" value="1"/>
</dbReference>
<sequence>MLEAGIHKEINIVQYCDGEEDCRTGVDESPRRCAMFPNRLPCTRSNRFISRDNMCDGIPDCVDASDEDVCAGKGACLLPISLLQEKYSIEESIGTNQGFHSSHQLSLAQWTVEGLNDWLQITLENPVQLAGVAVSGSRRSHTLIFSLEYGFLDDCLTAYTEEDELKTFQTDGDGKGEHHLVTAVRAKVVRVIPQAWLYKTIWDVGLLGCVVKEHRIKDASCGKGWTMFGERCYQKFPSPLVWWAAENYCQALGGHLAAVNTLEENDFLRDNIGNGWIGMKLGAVLIKKERQKIVDFSWSDGSPAGDSFKEQDMSFDGFREYIWRLNDPFCAFLEYYGSWSLQPCSLIEKEFICERDPSPYRTDSCETTANDIHTELENVQDTDRDEINVYMPDMTVCDDCMARKTACGHIRCGNPDQYRCGLIYSPGYPTAFPSSVICLWTIEGAPGSFITLLLLDVDLPGYSGGACTSRVLLVRDRFLTVGWNTIHGLCRGEGEQKRYVSSSNEMQLAMLATSSNSDFGDSRGFIATFNVSTFTTSRQVQNLPDDAGMYDIYRNSTFVWTDDTPMTYIDWSPMDVRTWFAQPDGAKLNFCVAIVMKNVWGTDQWYDESCTERATRSFICKRAAKRVNRSGGNA</sequence>
<dbReference type="PROSITE" id="PS50041">
    <property type="entry name" value="C_TYPE_LECTIN_2"/>
    <property type="match status" value="2"/>
</dbReference>
<organism evidence="5 6">
    <name type="scientific">Branchiostoma floridae</name>
    <name type="common">Florida lancelet</name>
    <name type="synonym">Amphioxus</name>
    <dbReference type="NCBI Taxonomy" id="7739"/>
    <lineage>
        <taxon>Eukaryota</taxon>
        <taxon>Metazoa</taxon>
        <taxon>Chordata</taxon>
        <taxon>Cephalochordata</taxon>
        <taxon>Leptocardii</taxon>
        <taxon>Amphioxiformes</taxon>
        <taxon>Branchiostomatidae</taxon>
        <taxon>Branchiostoma</taxon>
    </lineage>
</organism>
<evidence type="ECO:0000259" key="3">
    <source>
        <dbReference type="PROSITE" id="PS01180"/>
    </source>
</evidence>
<dbReference type="InterPro" id="IPR008979">
    <property type="entry name" value="Galactose-bd-like_sf"/>
</dbReference>
<dbReference type="OrthoDB" id="6514297at2759"/>
<dbReference type="PRINTS" id="PR00261">
    <property type="entry name" value="LDLRECEPTOR"/>
</dbReference>
<dbReference type="InterPro" id="IPR016186">
    <property type="entry name" value="C-type_lectin-like/link_sf"/>
</dbReference>
<feature type="domain" description="C-type lectin" evidence="4">
    <location>
        <begin position="228"/>
        <end position="345"/>
    </location>
</feature>
<dbReference type="InterPro" id="IPR051513">
    <property type="entry name" value="Tectonin_beta-prop"/>
</dbReference>
<comment type="caution">
    <text evidence="2">Lacks conserved residue(s) required for the propagation of feature annotation.</text>
</comment>
<dbReference type="Proteomes" id="UP000001554">
    <property type="component" value="Chromosome 19"/>
</dbReference>